<gene>
    <name evidence="1" type="ORF">J1N35_016165</name>
</gene>
<dbReference type="AlphaFoldDB" id="A0A9D4AB21"/>
<dbReference type="Proteomes" id="UP000828251">
    <property type="component" value="Unassembled WGS sequence"/>
</dbReference>
<accession>A0A9D4AB21</accession>
<evidence type="ECO:0000313" key="2">
    <source>
        <dbReference type="Proteomes" id="UP000828251"/>
    </source>
</evidence>
<sequence length="66" mass="7283">MKDCKLIFQRVKSTVLGSIIVEVTGLKIGKLPVRIFSAEYSFSLLKSSSSFLWTGNETSTKGARIN</sequence>
<dbReference type="EMBL" id="JAIQCV010000005">
    <property type="protein sequence ID" value="KAH1099244.1"/>
    <property type="molecule type" value="Genomic_DNA"/>
</dbReference>
<comment type="caution">
    <text evidence="1">The sequence shown here is derived from an EMBL/GenBank/DDBJ whole genome shotgun (WGS) entry which is preliminary data.</text>
</comment>
<proteinExistence type="predicted"/>
<reference evidence="1 2" key="1">
    <citation type="journal article" date="2021" name="Plant Biotechnol. J.">
        <title>Multi-omics assisted identification of the key and species-specific regulatory components of drought-tolerant mechanisms in Gossypium stocksii.</title>
        <authorList>
            <person name="Yu D."/>
            <person name="Ke L."/>
            <person name="Zhang D."/>
            <person name="Wu Y."/>
            <person name="Sun Y."/>
            <person name="Mei J."/>
            <person name="Sun J."/>
            <person name="Sun Y."/>
        </authorList>
    </citation>
    <scope>NUCLEOTIDE SEQUENCE [LARGE SCALE GENOMIC DNA]</scope>
    <source>
        <strain evidence="2">cv. E1</strain>
        <tissue evidence="1">Leaf</tissue>
    </source>
</reference>
<organism evidence="1 2">
    <name type="scientific">Gossypium stocksii</name>
    <dbReference type="NCBI Taxonomy" id="47602"/>
    <lineage>
        <taxon>Eukaryota</taxon>
        <taxon>Viridiplantae</taxon>
        <taxon>Streptophyta</taxon>
        <taxon>Embryophyta</taxon>
        <taxon>Tracheophyta</taxon>
        <taxon>Spermatophyta</taxon>
        <taxon>Magnoliopsida</taxon>
        <taxon>eudicotyledons</taxon>
        <taxon>Gunneridae</taxon>
        <taxon>Pentapetalae</taxon>
        <taxon>rosids</taxon>
        <taxon>malvids</taxon>
        <taxon>Malvales</taxon>
        <taxon>Malvaceae</taxon>
        <taxon>Malvoideae</taxon>
        <taxon>Gossypium</taxon>
    </lineage>
</organism>
<evidence type="ECO:0000313" key="1">
    <source>
        <dbReference type="EMBL" id="KAH1099244.1"/>
    </source>
</evidence>
<dbReference type="OrthoDB" id="10550411at2759"/>
<keyword evidence="2" id="KW-1185">Reference proteome</keyword>
<protein>
    <submittedName>
        <fullName evidence="1">Uncharacterized protein</fullName>
    </submittedName>
</protein>
<name>A0A9D4AB21_9ROSI</name>